<evidence type="ECO:0000313" key="2">
    <source>
        <dbReference type="Proteomes" id="UP000266861"/>
    </source>
</evidence>
<accession>A0A397IHI2</accession>
<reference evidence="1 2" key="1">
    <citation type="submission" date="2018-08" db="EMBL/GenBank/DDBJ databases">
        <title>Genome and evolution of the arbuscular mycorrhizal fungus Diversispora epigaea (formerly Glomus versiforme) and its bacterial endosymbionts.</title>
        <authorList>
            <person name="Sun X."/>
            <person name="Fei Z."/>
            <person name="Harrison M."/>
        </authorList>
    </citation>
    <scope>NUCLEOTIDE SEQUENCE [LARGE SCALE GENOMIC DNA]</scope>
    <source>
        <strain evidence="1 2">IT104</strain>
    </source>
</reference>
<evidence type="ECO:0000313" key="1">
    <source>
        <dbReference type="EMBL" id="RHZ75285.1"/>
    </source>
</evidence>
<dbReference type="AlphaFoldDB" id="A0A397IHI2"/>
<dbReference type="EMBL" id="PQFF01000201">
    <property type="protein sequence ID" value="RHZ75285.1"/>
    <property type="molecule type" value="Genomic_DNA"/>
</dbReference>
<proteinExistence type="predicted"/>
<organism evidence="1 2">
    <name type="scientific">Diversispora epigaea</name>
    <dbReference type="NCBI Taxonomy" id="1348612"/>
    <lineage>
        <taxon>Eukaryota</taxon>
        <taxon>Fungi</taxon>
        <taxon>Fungi incertae sedis</taxon>
        <taxon>Mucoromycota</taxon>
        <taxon>Glomeromycotina</taxon>
        <taxon>Glomeromycetes</taxon>
        <taxon>Diversisporales</taxon>
        <taxon>Diversisporaceae</taxon>
        <taxon>Diversispora</taxon>
    </lineage>
</organism>
<dbReference type="Proteomes" id="UP000266861">
    <property type="component" value="Unassembled WGS sequence"/>
</dbReference>
<dbReference type="OrthoDB" id="2375827at2759"/>
<gene>
    <name evidence="1" type="ORF">Glove_216g164</name>
</gene>
<sequence>MAKNNNTGSMLKQQSVIDLGSECPIITYEIAKKLDLEINKSLPNTTDEVIVKPEIQDIINLITNPDITKNNGVR</sequence>
<protein>
    <submittedName>
        <fullName evidence="1">Uncharacterized protein</fullName>
    </submittedName>
</protein>
<name>A0A397IHI2_9GLOM</name>
<keyword evidence="2" id="KW-1185">Reference proteome</keyword>
<comment type="caution">
    <text evidence="1">The sequence shown here is derived from an EMBL/GenBank/DDBJ whole genome shotgun (WGS) entry which is preliminary data.</text>
</comment>